<dbReference type="PATRIC" id="fig|1423781.4.peg.973"/>
<name>A0A0R2AX40_9LACO</name>
<dbReference type="OrthoDB" id="3784230at2"/>
<evidence type="ECO:0000313" key="3">
    <source>
        <dbReference type="EMBL" id="KRM68619.1"/>
    </source>
</evidence>
<evidence type="ECO:0000259" key="1">
    <source>
        <dbReference type="Pfam" id="PF06054"/>
    </source>
</evidence>
<feature type="domain" description="Competence protein CoiA nuclease-like" evidence="1">
    <location>
        <begin position="59"/>
        <end position="191"/>
    </location>
</feature>
<dbReference type="RefSeq" id="WP_056965900.1">
    <property type="nucleotide sequence ID" value="NZ_AYYQ01000018.1"/>
</dbReference>
<proteinExistence type="predicted"/>
<evidence type="ECO:0000259" key="2">
    <source>
        <dbReference type="Pfam" id="PF25164"/>
    </source>
</evidence>
<dbReference type="InterPro" id="IPR057253">
    <property type="entry name" value="CoiA-like_N"/>
</dbReference>
<feature type="domain" description="Competence protein CoiA-like N-terminal" evidence="2">
    <location>
        <begin position="14"/>
        <end position="54"/>
    </location>
</feature>
<dbReference type="Pfam" id="PF25164">
    <property type="entry name" value="CoiA_N"/>
    <property type="match status" value="1"/>
</dbReference>
<organism evidence="3 4">
    <name type="scientific">Apilactobacillus ozensis DSM 23829 = JCM 17196</name>
    <dbReference type="NCBI Taxonomy" id="1423781"/>
    <lineage>
        <taxon>Bacteria</taxon>
        <taxon>Bacillati</taxon>
        <taxon>Bacillota</taxon>
        <taxon>Bacilli</taxon>
        <taxon>Lactobacillales</taxon>
        <taxon>Lactobacillaceae</taxon>
        <taxon>Apilactobacillus</taxon>
    </lineage>
</organism>
<protein>
    <submittedName>
        <fullName evidence="3">Competence CoiA family protein</fullName>
    </submittedName>
</protein>
<keyword evidence="4" id="KW-1185">Reference proteome</keyword>
<comment type="caution">
    <text evidence="3">The sequence shown here is derived from an EMBL/GenBank/DDBJ whole genome shotgun (WGS) entry which is preliminary data.</text>
</comment>
<sequence length="355" mass="42519">MLTANDENNHKVFASRKLNSQRYFCTSCGNPVFIKLGNFKCAHFAHFSNYNCNINNESETNEHIIGKLAISKFLHKNNVFIEKYLPSIKQRPDIMFDDNVVEFQCSSINIKRLNERNDGYSKLKIKYFWILGSKYYQNKFNQSIKKFYTYSIKLGFYILFWDFKSSELIVNYQISMIDGKIIFKEQRFSDWNSFLVFKSKMNFGQFIIRNSLIYSIKKIEKDLFYKNKLLQNVQNTCYQNDFNLLTCPLLFHFPRRTIPLYKINPIFLRIYIFNILNNNSEDYVFNYVISNFINLTLVSPDIVARFIKNDINEYMNRLIKGKYITKINDIYHINRVPKDFLTFNDKINKVYKLNL</sequence>
<dbReference type="Pfam" id="PF06054">
    <property type="entry name" value="CoiA_nuc"/>
    <property type="match status" value="1"/>
</dbReference>
<dbReference type="STRING" id="1423781.FD06_GL000936"/>
<dbReference type="Proteomes" id="UP000052012">
    <property type="component" value="Unassembled WGS sequence"/>
</dbReference>
<evidence type="ECO:0000313" key="4">
    <source>
        <dbReference type="Proteomes" id="UP000052012"/>
    </source>
</evidence>
<dbReference type="InterPro" id="IPR010330">
    <property type="entry name" value="CoiA_nuc"/>
</dbReference>
<accession>A0A0R2AX40</accession>
<dbReference type="EMBL" id="AYYQ01000018">
    <property type="protein sequence ID" value="KRM68619.1"/>
    <property type="molecule type" value="Genomic_DNA"/>
</dbReference>
<reference evidence="3 4" key="1">
    <citation type="journal article" date="2015" name="Genome Announc.">
        <title>Expanding the biotechnology potential of lactobacilli through comparative genomics of 213 strains and associated genera.</title>
        <authorList>
            <person name="Sun Z."/>
            <person name="Harris H.M."/>
            <person name="McCann A."/>
            <person name="Guo C."/>
            <person name="Argimon S."/>
            <person name="Zhang W."/>
            <person name="Yang X."/>
            <person name="Jeffery I.B."/>
            <person name="Cooney J.C."/>
            <person name="Kagawa T.F."/>
            <person name="Liu W."/>
            <person name="Song Y."/>
            <person name="Salvetti E."/>
            <person name="Wrobel A."/>
            <person name="Rasinkangas P."/>
            <person name="Parkhill J."/>
            <person name="Rea M.C."/>
            <person name="O'Sullivan O."/>
            <person name="Ritari J."/>
            <person name="Douillard F.P."/>
            <person name="Paul Ross R."/>
            <person name="Yang R."/>
            <person name="Briner A.E."/>
            <person name="Felis G.E."/>
            <person name="de Vos W.M."/>
            <person name="Barrangou R."/>
            <person name="Klaenhammer T.R."/>
            <person name="Caufield P.W."/>
            <person name="Cui Y."/>
            <person name="Zhang H."/>
            <person name="O'Toole P.W."/>
        </authorList>
    </citation>
    <scope>NUCLEOTIDE SEQUENCE [LARGE SCALE GENOMIC DNA]</scope>
    <source>
        <strain evidence="3 4">DSM 23829</strain>
    </source>
</reference>
<gene>
    <name evidence="3" type="ORF">FD06_GL000936</name>
</gene>
<dbReference type="AlphaFoldDB" id="A0A0R2AX40"/>